<dbReference type="Pfam" id="PF03951">
    <property type="entry name" value="Gln-synt_N"/>
    <property type="match status" value="1"/>
</dbReference>
<comment type="similarity">
    <text evidence="2 12 13">Belongs to the glutamine synthetase family.</text>
</comment>
<evidence type="ECO:0000256" key="14">
    <source>
        <dbReference type="RuleBase" id="RU004356"/>
    </source>
</evidence>
<feature type="binding site" evidence="10">
    <location>
        <position position="229"/>
    </location>
    <ligand>
        <name>Mg(2+)</name>
        <dbReference type="ChEBI" id="CHEBI:18420"/>
        <label>1</label>
    </ligand>
</feature>
<dbReference type="STRING" id="1391653.AKJ08_3459"/>
<evidence type="ECO:0000313" key="17">
    <source>
        <dbReference type="EMBL" id="AKU93072.1"/>
    </source>
</evidence>
<dbReference type="SUPFAM" id="SSF55931">
    <property type="entry name" value="Glutamine synthetase/guanido kinase"/>
    <property type="match status" value="1"/>
</dbReference>
<evidence type="ECO:0000256" key="7">
    <source>
        <dbReference type="ARBA" id="ARBA00022840"/>
    </source>
</evidence>
<feature type="modified residue" description="O-AMP-tyrosine" evidence="11">
    <location>
        <position position="407"/>
    </location>
</feature>
<keyword evidence="6 9" id="KW-0547">Nucleotide-binding</keyword>
<evidence type="ECO:0000256" key="2">
    <source>
        <dbReference type="ARBA" id="ARBA00009897"/>
    </source>
</evidence>
<keyword evidence="10" id="KW-0460">Magnesium</keyword>
<feature type="binding site" evidence="10">
    <location>
        <position position="221"/>
    </location>
    <ligand>
        <name>Mg(2+)</name>
        <dbReference type="ChEBI" id="CHEBI:18420"/>
        <label>1</label>
    </ligand>
</feature>
<feature type="binding site" evidence="8">
    <location>
        <position position="330"/>
    </location>
    <ligand>
        <name>L-glutamate</name>
        <dbReference type="ChEBI" id="CHEBI:29985"/>
    </ligand>
</feature>
<evidence type="ECO:0000256" key="13">
    <source>
        <dbReference type="RuleBase" id="RU000384"/>
    </source>
</evidence>
<feature type="binding site" evidence="8">
    <location>
        <begin position="273"/>
        <end position="274"/>
    </location>
    <ligand>
        <name>L-glutamate</name>
        <dbReference type="ChEBI" id="CHEBI:29985"/>
    </ligand>
</feature>
<feature type="domain" description="GS beta-grasp" evidence="15">
    <location>
        <begin position="21"/>
        <end position="105"/>
    </location>
</feature>
<keyword evidence="5 14" id="KW-0436">Ligase</keyword>
<name>A0A0K1PHT5_9BACT</name>
<dbReference type="GO" id="GO:0046872">
    <property type="term" value="F:metal ion binding"/>
    <property type="evidence" value="ECO:0007669"/>
    <property type="project" value="UniProtKB-KW"/>
</dbReference>
<evidence type="ECO:0000256" key="3">
    <source>
        <dbReference type="ARBA" id="ARBA00021364"/>
    </source>
</evidence>
<dbReference type="InterPro" id="IPR004809">
    <property type="entry name" value="Gln_synth_I"/>
</dbReference>
<dbReference type="SMART" id="SM01230">
    <property type="entry name" value="Gln-synt_C"/>
    <property type="match status" value="1"/>
</dbReference>
<accession>A0A0K1PHT5</accession>
<dbReference type="PANTHER" id="PTHR43407:SF1">
    <property type="entry name" value="LENGSIN"/>
    <property type="match status" value="1"/>
</dbReference>
<dbReference type="InterPro" id="IPR008147">
    <property type="entry name" value="Gln_synt_N"/>
</dbReference>
<dbReference type="PATRIC" id="fig|1391653.3.peg.3609"/>
<dbReference type="FunFam" id="3.30.590.10:FF:000001">
    <property type="entry name" value="Glutamine synthetase"/>
    <property type="match status" value="1"/>
</dbReference>
<dbReference type="InterPro" id="IPR036651">
    <property type="entry name" value="Gln_synt_N_sf"/>
</dbReference>
<evidence type="ECO:0000256" key="6">
    <source>
        <dbReference type="ARBA" id="ARBA00022741"/>
    </source>
</evidence>
<evidence type="ECO:0000259" key="16">
    <source>
        <dbReference type="PROSITE" id="PS51987"/>
    </source>
</evidence>
<organism evidence="17 18">
    <name type="scientific">Vulgatibacter incomptus</name>
    <dbReference type="NCBI Taxonomy" id="1391653"/>
    <lineage>
        <taxon>Bacteria</taxon>
        <taxon>Pseudomonadati</taxon>
        <taxon>Myxococcota</taxon>
        <taxon>Myxococcia</taxon>
        <taxon>Myxococcales</taxon>
        <taxon>Cystobacterineae</taxon>
        <taxon>Vulgatibacteraceae</taxon>
        <taxon>Vulgatibacter</taxon>
    </lineage>
</organism>
<evidence type="ECO:0000256" key="10">
    <source>
        <dbReference type="PIRSR" id="PIRSR604809-3"/>
    </source>
</evidence>
<feature type="domain" description="GS catalytic" evidence="16">
    <location>
        <begin position="113"/>
        <end position="479"/>
    </location>
</feature>
<dbReference type="PROSITE" id="PS51986">
    <property type="entry name" value="GS_BETA_GRASP"/>
    <property type="match status" value="1"/>
</dbReference>
<evidence type="ECO:0000313" key="18">
    <source>
        <dbReference type="Proteomes" id="UP000055590"/>
    </source>
</evidence>
<feature type="binding site" evidence="9">
    <location>
        <position position="362"/>
    </location>
    <ligand>
        <name>ATP</name>
        <dbReference type="ChEBI" id="CHEBI:30616"/>
    </ligand>
</feature>
<evidence type="ECO:0000256" key="9">
    <source>
        <dbReference type="PIRSR" id="PIRSR604809-2"/>
    </source>
</evidence>
<dbReference type="PANTHER" id="PTHR43407">
    <property type="entry name" value="GLUTAMINE SYNTHETASE"/>
    <property type="match status" value="1"/>
</dbReference>
<feature type="binding site" evidence="9">
    <location>
        <begin position="280"/>
        <end position="282"/>
    </location>
    <ligand>
        <name>ATP</name>
        <dbReference type="ChEBI" id="CHEBI:30616"/>
    </ligand>
</feature>
<keyword evidence="7 9" id="KW-0067">ATP-binding</keyword>
<keyword evidence="10" id="KW-0479">Metal-binding</keyword>
<proteinExistence type="inferred from homology"/>
<dbReference type="GO" id="GO:0016020">
    <property type="term" value="C:membrane"/>
    <property type="evidence" value="ECO:0007669"/>
    <property type="project" value="TreeGrafter"/>
</dbReference>
<dbReference type="InterPro" id="IPR027303">
    <property type="entry name" value="Gln_synth_gly_rich_site"/>
</dbReference>
<sequence length="479" mass="53690">MGSKEMAALIAKDVIALAREAKVTMIDLKFMDFVGIWQHFSIPVSELSEEIFEEGLGFDGSSIRGWAAIHASDMLVIPDVTTAVLDPFMKHPTLSLICNIFDPITKEAYSRDPRNIAMKAERYLQGTGIADTAYFGPEPEFFIFDEIRYDHGPNHAFYKLDSVEGQWNTGRDEPGGNLGYKPRYKEGYFPVAPTDSQQDIRTEMCLVMEQVGIRVERQHHEVATAGQAEIDIRFNSLVKSADQLQWFKYIVKNVSHRHGKTATFMPKPLVGDNGSGMHTHMSLWKQGKPLFAGDGYAGMSELALWYIGGILKHGPALAAFCNPTTNSYKRLVPGFEAPINLAYSARNRSAAVRIPMYSPSPKSKRMEFRSPDPAANGYLAFAAMLMAGLDGIENRIDPGEALDKDIYGLSPEELRDIPKMPGSLDEALEALRRDHEFLLKGDVFTEDVIRIWIDSKMDKEVTPSRMRPSPMEFALYFDI</sequence>
<evidence type="ECO:0000256" key="12">
    <source>
        <dbReference type="PROSITE-ProRule" id="PRU01330"/>
    </source>
</evidence>
<dbReference type="GO" id="GO:0005737">
    <property type="term" value="C:cytoplasm"/>
    <property type="evidence" value="ECO:0007669"/>
    <property type="project" value="UniProtKB-SubCell"/>
</dbReference>
<dbReference type="GO" id="GO:0006542">
    <property type="term" value="P:glutamine biosynthetic process"/>
    <property type="evidence" value="ECO:0007669"/>
    <property type="project" value="InterPro"/>
</dbReference>
<keyword evidence="11" id="KW-0597">Phosphoprotein</keyword>
<dbReference type="EC" id="6.3.1.2" evidence="14"/>
<feature type="binding site" evidence="8">
    <location>
        <position position="348"/>
    </location>
    <ligand>
        <name>L-glutamate</name>
        <dbReference type="ChEBI" id="CHEBI:29985"/>
    </ligand>
</feature>
<dbReference type="InterPro" id="IPR027302">
    <property type="entry name" value="Gln_synth_N_conserv_site"/>
</dbReference>
<evidence type="ECO:0000256" key="4">
    <source>
        <dbReference type="ARBA" id="ARBA00022490"/>
    </source>
</evidence>
<dbReference type="InterPro" id="IPR014746">
    <property type="entry name" value="Gln_synth/guanido_kin_cat_dom"/>
</dbReference>
<dbReference type="NCBIfam" id="TIGR00653">
    <property type="entry name" value="GlnA"/>
    <property type="match status" value="1"/>
</dbReference>
<gene>
    <name evidence="17" type="ORF">AKJ08_3459</name>
</gene>
<dbReference type="EMBL" id="CP012332">
    <property type="protein sequence ID" value="AKU93072.1"/>
    <property type="molecule type" value="Genomic_DNA"/>
</dbReference>
<dbReference type="KEGG" id="vin:AKJ08_3459"/>
<comment type="cofactor">
    <cofactor evidence="10">
        <name>Mg(2+)</name>
        <dbReference type="ChEBI" id="CHEBI:18420"/>
    </cofactor>
    <text evidence="10">Binds 2 Mg(2+) ions per subunit.</text>
</comment>
<feature type="binding site" evidence="10">
    <location>
        <position position="278"/>
    </location>
    <ligand>
        <name>Mg(2+)</name>
        <dbReference type="ChEBI" id="CHEBI:18420"/>
        <label>1</label>
    </ligand>
</feature>
<feature type="binding site" evidence="10">
    <location>
        <position position="140"/>
    </location>
    <ligand>
        <name>Mg(2+)</name>
        <dbReference type="ChEBI" id="CHEBI:18420"/>
        <label>1</label>
    </ligand>
</feature>
<dbReference type="GO" id="GO:0005524">
    <property type="term" value="F:ATP binding"/>
    <property type="evidence" value="ECO:0007669"/>
    <property type="project" value="UniProtKB-KW"/>
</dbReference>
<protein>
    <recommendedName>
        <fullName evidence="3 14">Glutamine synthetase</fullName>
        <ecNumber evidence="14">6.3.1.2</ecNumber>
    </recommendedName>
</protein>
<keyword evidence="18" id="KW-1185">Reference proteome</keyword>
<feature type="binding site" evidence="10">
    <location>
        <position position="367"/>
    </location>
    <ligand>
        <name>Mg(2+)</name>
        <dbReference type="ChEBI" id="CHEBI:18420"/>
        <label>1</label>
    </ligand>
</feature>
<dbReference type="PROSITE" id="PS51987">
    <property type="entry name" value="GS_CATALYTIC"/>
    <property type="match status" value="1"/>
</dbReference>
<feature type="binding site" evidence="8">
    <location>
        <position position="369"/>
    </location>
    <ligand>
        <name>L-glutamate</name>
        <dbReference type="ChEBI" id="CHEBI:29985"/>
    </ligand>
</feature>
<dbReference type="AlphaFoldDB" id="A0A0K1PHT5"/>
<feature type="binding site" evidence="8">
    <location>
        <position position="336"/>
    </location>
    <ligand>
        <name>L-glutamate</name>
        <dbReference type="ChEBI" id="CHEBI:29985"/>
    </ligand>
</feature>
<dbReference type="SUPFAM" id="SSF54368">
    <property type="entry name" value="Glutamine synthetase, N-terminal domain"/>
    <property type="match status" value="1"/>
</dbReference>
<reference evidence="17 18" key="1">
    <citation type="submission" date="2015-08" db="EMBL/GenBank/DDBJ databases">
        <authorList>
            <person name="Babu N.S."/>
            <person name="Beckwith C.J."/>
            <person name="Beseler K.G."/>
            <person name="Brison A."/>
            <person name="Carone J.V."/>
            <person name="Caskin T.P."/>
            <person name="Diamond M."/>
            <person name="Durham M.E."/>
            <person name="Foxe J.M."/>
            <person name="Go M."/>
            <person name="Henderson B.A."/>
            <person name="Jones I.B."/>
            <person name="McGettigan J.A."/>
            <person name="Micheletti S.J."/>
            <person name="Nasrallah M.E."/>
            <person name="Ortiz D."/>
            <person name="Piller C.R."/>
            <person name="Privatt S.R."/>
            <person name="Schneider S.L."/>
            <person name="Sharp S."/>
            <person name="Smith T.C."/>
            <person name="Stanton J.D."/>
            <person name="Ullery H.E."/>
            <person name="Wilson R.J."/>
            <person name="Serrano M.G."/>
            <person name="Buck G."/>
            <person name="Lee V."/>
            <person name="Wang Y."/>
            <person name="Carvalho R."/>
            <person name="Voegtly L."/>
            <person name="Shi R."/>
            <person name="Duckworth R."/>
            <person name="Johnson A."/>
            <person name="Loviza R."/>
            <person name="Walstead R."/>
            <person name="Shah Z."/>
            <person name="Kiflezghi M."/>
            <person name="Wade K."/>
            <person name="Ball S.L."/>
            <person name="Bradley K.W."/>
            <person name="Asai D.J."/>
            <person name="Bowman C.A."/>
            <person name="Russell D.A."/>
            <person name="Pope W.H."/>
            <person name="Jacobs-Sera D."/>
            <person name="Hendrix R.W."/>
            <person name="Hatfull G.F."/>
        </authorList>
    </citation>
    <scope>NUCLEOTIDE SEQUENCE [LARGE SCALE GENOMIC DNA]</scope>
    <source>
        <strain evidence="17 18">DSM 27710</strain>
    </source>
</reference>
<evidence type="ECO:0000256" key="8">
    <source>
        <dbReference type="PIRSR" id="PIRSR604809-1"/>
    </source>
</evidence>
<evidence type="ECO:0000256" key="11">
    <source>
        <dbReference type="PIRSR" id="PIRSR604809-50"/>
    </source>
</evidence>
<feature type="binding site" evidence="9">
    <location>
        <position position="348"/>
    </location>
    <ligand>
        <name>ATP</name>
        <dbReference type="ChEBI" id="CHEBI:30616"/>
    </ligand>
</feature>
<dbReference type="PROSITE" id="PS00180">
    <property type="entry name" value="GLNA_1"/>
    <property type="match status" value="1"/>
</dbReference>
<dbReference type="GO" id="GO:0004356">
    <property type="term" value="F:glutamine synthetase activity"/>
    <property type="evidence" value="ECO:0007669"/>
    <property type="project" value="UniProtKB-EC"/>
</dbReference>
<comment type="catalytic activity">
    <reaction evidence="14">
        <text>L-glutamate + NH4(+) + ATP = L-glutamine + ADP + phosphate + H(+)</text>
        <dbReference type="Rhea" id="RHEA:16169"/>
        <dbReference type="ChEBI" id="CHEBI:15378"/>
        <dbReference type="ChEBI" id="CHEBI:28938"/>
        <dbReference type="ChEBI" id="CHEBI:29985"/>
        <dbReference type="ChEBI" id="CHEBI:30616"/>
        <dbReference type="ChEBI" id="CHEBI:43474"/>
        <dbReference type="ChEBI" id="CHEBI:58359"/>
        <dbReference type="ChEBI" id="CHEBI:456216"/>
        <dbReference type="EC" id="6.3.1.2"/>
    </reaction>
</comment>
<dbReference type="Pfam" id="PF00120">
    <property type="entry name" value="Gln-synt_C"/>
    <property type="match status" value="1"/>
</dbReference>
<comment type="subcellular location">
    <subcellularLocation>
        <location evidence="1">Cytoplasm</location>
    </subcellularLocation>
</comment>
<dbReference type="Proteomes" id="UP000055590">
    <property type="component" value="Chromosome"/>
</dbReference>
<dbReference type="GO" id="GO:0019740">
    <property type="term" value="P:nitrogen utilization"/>
    <property type="evidence" value="ECO:0007669"/>
    <property type="project" value="TreeGrafter"/>
</dbReference>
<evidence type="ECO:0000256" key="1">
    <source>
        <dbReference type="ARBA" id="ARBA00004496"/>
    </source>
</evidence>
<keyword evidence="4" id="KW-0963">Cytoplasm</keyword>
<evidence type="ECO:0000259" key="15">
    <source>
        <dbReference type="PROSITE" id="PS51986"/>
    </source>
</evidence>
<feature type="binding site" evidence="10">
    <location>
        <position position="138"/>
    </location>
    <ligand>
        <name>Mg(2+)</name>
        <dbReference type="ChEBI" id="CHEBI:18420"/>
        <label>1</label>
    </ligand>
</feature>
<evidence type="ECO:0000256" key="5">
    <source>
        <dbReference type="ARBA" id="ARBA00022598"/>
    </source>
</evidence>
<dbReference type="PROSITE" id="PS00181">
    <property type="entry name" value="GLNA_ATP"/>
    <property type="match status" value="1"/>
</dbReference>
<dbReference type="InterPro" id="IPR008146">
    <property type="entry name" value="Gln_synth_cat_dom"/>
</dbReference>
<dbReference type="Gene3D" id="3.30.590.10">
    <property type="entry name" value="Glutamine synthetase/guanido kinase, catalytic domain"/>
    <property type="match status" value="1"/>
</dbReference>
<dbReference type="Gene3D" id="3.10.20.70">
    <property type="entry name" value="Glutamine synthetase, N-terminal domain"/>
    <property type="match status" value="1"/>
</dbReference>
<feature type="binding site" evidence="9">
    <location>
        <position position="216"/>
    </location>
    <ligand>
        <name>ATP</name>
        <dbReference type="ChEBI" id="CHEBI:30616"/>
    </ligand>
</feature>